<dbReference type="InterPro" id="IPR041489">
    <property type="entry name" value="PDZ_6"/>
</dbReference>
<dbReference type="Pfam" id="PF17820">
    <property type="entry name" value="PDZ_6"/>
    <property type="match status" value="1"/>
</dbReference>
<feature type="transmembrane region" description="Helical" evidence="11">
    <location>
        <begin position="6"/>
        <end position="25"/>
    </location>
</feature>
<keyword evidence="6 11" id="KW-0378">Hydrolase</keyword>
<evidence type="ECO:0000256" key="10">
    <source>
        <dbReference type="ARBA" id="ARBA00023136"/>
    </source>
</evidence>
<dbReference type="AlphaFoldDB" id="A0A2H0W2H9"/>
<keyword evidence="4 13" id="KW-0645">Protease</keyword>
<dbReference type="PANTHER" id="PTHR42837">
    <property type="entry name" value="REGULATOR OF SIGMA-E PROTEASE RSEP"/>
    <property type="match status" value="1"/>
</dbReference>
<dbReference type="EMBL" id="PEZZ01000004">
    <property type="protein sequence ID" value="PIS05507.1"/>
    <property type="molecule type" value="Genomic_DNA"/>
</dbReference>
<keyword evidence="5 11" id="KW-0812">Transmembrane</keyword>
<dbReference type="GO" id="GO:0004222">
    <property type="term" value="F:metalloendopeptidase activity"/>
    <property type="evidence" value="ECO:0007669"/>
    <property type="project" value="InterPro"/>
</dbReference>
<dbReference type="Proteomes" id="UP000230935">
    <property type="component" value="Unassembled WGS sequence"/>
</dbReference>
<dbReference type="InterPro" id="IPR001478">
    <property type="entry name" value="PDZ"/>
</dbReference>
<evidence type="ECO:0000256" key="6">
    <source>
        <dbReference type="ARBA" id="ARBA00022801"/>
    </source>
</evidence>
<proteinExistence type="inferred from homology"/>
<comment type="similarity">
    <text evidence="3 11">Belongs to the peptidase M50B family.</text>
</comment>
<evidence type="ECO:0000256" key="11">
    <source>
        <dbReference type="RuleBase" id="RU362031"/>
    </source>
</evidence>
<dbReference type="GO" id="GO:0016020">
    <property type="term" value="C:membrane"/>
    <property type="evidence" value="ECO:0007669"/>
    <property type="project" value="UniProtKB-SubCell"/>
</dbReference>
<feature type="domain" description="PDZ" evidence="12">
    <location>
        <begin position="125"/>
        <end position="208"/>
    </location>
</feature>
<evidence type="ECO:0000256" key="9">
    <source>
        <dbReference type="ARBA" id="ARBA00023049"/>
    </source>
</evidence>
<evidence type="ECO:0000256" key="1">
    <source>
        <dbReference type="ARBA" id="ARBA00001947"/>
    </source>
</evidence>
<reference evidence="14" key="1">
    <citation type="submission" date="2017-09" db="EMBL/GenBank/DDBJ databases">
        <title>Depth-based differentiation of microbial function through sediment-hosted aquifers and enrichment of novel symbionts in the deep terrestrial subsurface.</title>
        <authorList>
            <person name="Probst A.J."/>
            <person name="Ladd B."/>
            <person name="Jarett J.K."/>
            <person name="Geller-Mcgrath D.E."/>
            <person name="Sieber C.M.K."/>
            <person name="Emerson J.B."/>
            <person name="Anantharaman K."/>
            <person name="Thomas B.C."/>
            <person name="Malmstrom R."/>
            <person name="Stieglmeier M."/>
            <person name="Klingl A."/>
            <person name="Woyke T."/>
            <person name="Ryan C.M."/>
            <person name="Banfield J.F."/>
        </authorList>
    </citation>
    <scope>NUCLEOTIDE SEQUENCE [LARGE SCALE GENOMIC DNA]</scope>
</reference>
<dbReference type="EC" id="3.4.24.-" evidence="11"/>
<dbReference type="GO" id="GO:0046872">
    <property type="term" value="F:metal ion binding"/>
    <property type="evidence" value="ECO:0007669"/>
    <property type="project" value="UniProtKB-KW"/>
</dbReference>
<evidence type="ECO:0000256" key="3">
    <source>
        <dbReference type="ARBA" id="ARBA00007931"/>
    </source>
</evidence>
<feature type="transmembrane region" description="Helical" evidence="11">
    <location>
        <begin position="107"/>
        <end position="133"/>
    </location>
</feature>
<feature type="transmembrane region" description="Helical" evidence="11">
    <location>
        <begin position="349"/>
        <end position="367"/>
    </location>
</feature>
<comment type="subcellular location">
    <subcellularLocation>
        <location evidence="2">Membrane</location>
        <topology evidence="2">Multi-pass membrane protein</topology>
    </subcellularLocation>
</comment>
<dbReference type="NCBIfam" id="TIGR00054">
    <property type="entry name" value="RIP metalloprotease RseP"/>
    <property type="match status" value="1"/>
</dbReference>
<evidence type="ECO:0000313" key="13">
    <source>
        <dbReference type="EMBL" id="PIS05507.1"/>
    </source>
</evidence>
<keyword evidence="9 11" id="KW-0482">Metalloprotease</keyword>
<feature type="transmembrane region" description="Helical" evidence="11">
    <location>
        <begin position="299"/>
        <end position="319"/>
    </location>
</feature>
<evidence type="ECO:0000256" key="7">
    <source>
        <dbReference type="ARBA" id="ARBA00022833"/>
    </source>
</evidence>
<comment type="caution">
    <text evidence="13">The sequence shown here is derived from an EMBL/GenBank/DDBJ whole genome shotgun (WGS) entry which is preliminary data.</text>
</comment>
<dbReference type="CDD" id="cd06163">
    <property type="entry name" value="S2P-M50_PDZ_RseP-like"/>
    <property type="match status" value="1"/>
</dbReference>
<dbReference type="GO" id="GO:0006508">
    <property type="term" value="P:proteolysis"/>
    <property type="evidence" value="ECO:0007669"/>
    <property type="project" value="UniProtKB-KW"/>
</dbReference>
<evidence type="ECO:0000256" key="8">
    <source>
        <dbReference type="ARBA" id="ARBA00022989"/>
    </source>
</evidence>
<comment type="cofactor">
    <cofactor evidence="1 11">
        <name>Zn(2+)</name>
        <dbReference type="ChEBI" id="CHEBI:29105"/>
    </cofactor>
</comment>
<sequence>MLVTIIIFIAILAVLVLVHEWGHFITARRAGIKVEEFGFGFPPRAIGIYKAKDGRWKAVGRKVAQADSTIYSFNWLPLGGFVRIKGEQGESESDPDSFASRSVGRRIWIISAGVLMNLVLTVFLISLGFLIGLPQVIDKSIPPSANIKDERIQIIEVVEGLPASRQGIVLGDTIASVDGLTISTLDEIQDYLDSKIGQEVVVTIRRGDETITQSITPEILEETGRGGIGVGLVNVALVSYPVHLALWNGIVTTINLFWLIIVAFYELFVSLVSGHGVTVDISGPVGIAVITGQVARLGFLYVLQFAALLSLNLAIINFLPFPALDGGRVFFLILGKLKGKPIDIKTETIAHNIGFFILMLLVLLVTVRDISKFGDKFSSWWQSFAGLL</sequence>
<dbReference type="InterPro" id="IPR036034">
    <property type="entry name" value="PDZ_sf"/>
</dbReference>
<gene>
    <name evidence="13" type="primary">rseP</name>
    <name evidence="13" type="ORF">COT81_00635</name>
</gene>
<organism evidence="13 14">
    <name type="scientific">Candidatus Buchananbacteria bacterium CG10_big_fil_rev_8_21_14_0_10_42_9</name>
    <dbReference type="NCBI Taxonomy" id="1974526"/>
    <lineage>
        <taxon>Bacteria</taxon>
        <taxon>Candidatus Buchananiibacteriota</taxon>
    </lineage>
</organism>
<dbReference type="SMART" id="SM00228">
    <property type="entry name" value="PDZ"/>
    <property type="match status" value="1"/>
</dbReference>
<keyword evidence="10 11" id="KW-0472">Membrane</keyword>
<dbReference type="InterPro" id="IPR004387">
    <property type="entry name" value="Pept_M50_Zn"/>
</dbReference>
<protein>
    <recommendedName>
        <fullName evidence="11">Zinc metalloprotease</fullName>
        <ecNumber evidence="11">3.4.24.-</ecNumber>
    </recommendedName>
</protein>
<evidence type="ECO:0000313" key="14">
    <source>
        <dbReference type="Proteomes" id="UP000230935"/>
    </source>
</evidence>
<dbReference type="InterPro" id="IPR008915">
    <property type="entry name" value="Peptidase_M50"/>
</dbReference>
<dbReference type="SUPFAM" id="SSF50156">
    <property type="entry name" value="PDZ domain-like"/>
    <property type="match status" value="1"/>
</dbReference>
<dbReference type="PANTHER" id="PTHR42837:SF2">
    <property type="entry name" value="MEMBRANE METALLOPROTEASE ARASP2, CHLOROPLASTIC-RELATED"/>
    <property type="match status" value="1"/>
</dbReference>
<dbReference type="Gene3D" id="2.30.42.10">
    <property type="match status" value="1"/>
</dbReference>
<evidence type="ECO:0000259" key="12">
    <source>
        <dbReference type="SMART" id="SM00228"/>
    </source>
</evidence>
<keyword evidence="8 11" id="KW-1133">Transmembrane helix</keyword>
<accession>A0A2H0W2H9</accession>
<evidence type="ECO:0000256" key="5">
    <source>
        <dbReference type="ARBA" id="ARBA00022692"/>
    </source>
</evidence>
<keyword evidence="11" id="KW-0479">Metal-binding</keyword>
<name>A0A2H0W2H9_9BACT</name>
<evidence type="ECO:0000256" key="4">
    <source>
        <dbReference type="ARBA" id="ARBA00022670"/>
    </source>
</evidence>
<dbReference type="Pfam" id="PF02163">
    <property type="entry name" value="Peptidase_M50"/>
    <property type="match status" value="1"/>
</dbReference>
<evidence type="ECO:0000256" key="2">
    <source>
        <dbReference type="ARBA" id="ARBA00004141"/>
    </source>
</evidence>
<keyword evidence="7 11" id="KW-0862">Zinc</keyword>